<dbReference type="STRING" id="76114.ebA2464"/>
<name>Q5P5A1_AROAE</name>
<dbReference type="InterPro" id="IPR025605">
    <property type="entry name" value="OST-HTH/LOTUS_dom"/>
</dbReference>
<protein>
    <recommendedName>
        <fullName evidence="2">HTH OST-type domain-containing protein</fullName>
    </recommendedName>
</protein>
<evidence type="ECO:0000256" key="1">
    <source>
        <dbReference type="SAM" id="MobiDB-lite"/>
    </source>
</evidence>
<sequence length="314" mass="35212">MMAQMSLISEAVPSMASDPHGPGSGLLHPGFHHSVSDDEPQAQQREVQRLLGRCLLRLQQYERLMKAIVAHHDISGPAHSLEAVRAARIEDTATKTLGTLVGQLFGSYVVTEGGDVSENEPDLPADMISFRTRVQLSLSAEDYVRTQADLKDLVSLRNALVHHFIDQHDLWTIEGCHTAHDALTTAYTRIDQHFEQLRGWAEHMDQARRLAAEFVQSDVFHDLVVNGIAPDGTVDWPAVGIVRALREAAGELAVEGWTPVAAAGRWISERHPEQLPAKYGCSSWRQVVHECRFFELRYRDVDGRRAAWFRAREM</sequence>
<dbReference type="CDD" id="cd10146">
    <property type="entry name" value="LabA_like_C"/>
    <property type="match status" value="1"/>
</dbReference>
<gene>
    <name evidence="3" type="ORF">ebA2464</name>
</gene>
<feature type="region of interest" description="Disordered" evidence="1">
    <location>
        <begin position="13"/>
        <end position="43"/>
    </location>
</feature>
<feature type="domain" description="HTH OST-type" evidence="2">
    <location>
        <begin position="236"/>
        <end position="300"/>
    </location>
</feature>
<evidence type="ECO:0000313" key="4">
    <source>
        <dbReference type="Proteomes" id="UP000006552"/>
    </source>
</evidence>
<dbReference type="eggNOG" id="ENOG502Z9WU">
    <property type="taxonomic scope" value="Bacteria"/>
</dbReference>
<dbReference type="Proteomes" id="UP000006552">
    <property type="component" value="Chromosome"/>
</dbReference>
<reference evidence="3 4" key="1">
    <citation type="journal article" date="2005" name="Arch. Microbiol.">
        <title>The genome sequence of an anaerobic aromatic-degrading denitrifying bacterium, strain EbN1.</title>
        <authorList>
            <person name="Rabus R."/>
            <person name="Kube M."/>
            <person name="Heider J."/>
            <person name="Beck A."/>
            <person name="Heitmann K."/>
            <person name="Widdel F."/>
            <person name="Reinhardt R."/>
        </authorList>
    </citation>
    <scope>NUCLEOTIDE SEQUENCE [LARGE SCALE GENOMIC DNA]</scope>
    <source>
        <strain evidence="3 4">EbN1</strain>
    </source>
</reference>
<dbReference type="KEGG" id="eba:ebA2464"/>
<evidence type="ECO:0000259" key="2">
    <source>
        <dbReference type="Pfam" id="PF12872"/>
    </source>
</evidence>
<dbReference type="InterPro" id="IPR041966">
    <property type="entry name" value="LOTUS-like"/>
</dbReference>
<dbReference type="Gene3D" id="3.30.420.610">
    <property type="entry name" value="LOTUS domain-like"/>
    <property type="match status" value="1"/>
</dbReference>
<dbReference type="EMBL" id="CR555306">
    <property type="protein sequence ID" value="CAI07511.1"/>
    <property type="molecule type" value="Genomic_DNA"/>
</dbReference>
<feature type="compositionally biased region" description="Low complexity" evidence="1">
    <location>
        <begin position="19"/>
        <end position="33"/>
    </location>
</feature>
<accession>Q5P5A1</accession>
<organism evidence="3 4">
    <name type="scientific">Aromatoleum aromaticum (strain DSM 19018 / LMG 30748 / EbN1)</name>
    <name type="common">Azoarcus sp. (strain EbN1)</name>
    <dbReference type="NCBI Taxonomy" id="76114"/>
    <lineage>
        <taxon>Bacteria</taxon>
        <taxon>Pseudomonadati</taxon>
        <taxon>Pseudomonadota</taxon>
        <taxon>Betaproteobacteria</taxon>
        <taxon>Rhodocyclales</taxon>
        <taxon>Rhodocyclaceae</taxon>
        <taxon>Aromatoleum</taxon>
    </lineage>
</organism>
<keyword evidence="4" id="KW-1185">Reference proteome</keyword>
<dbReference type="Pfam" id="PF12872">
    <property type="entry name" value="OST-HTH"/>
    <property type="match status" value="1"/>
</dbReference>
<dbReference type="AlphaFoldDB" id="Q5P5A1"/>
<evidence type="ECO:0000313" key="3">
    <source>
        <dbReference type="EMBL" id="CAI07511.1"/>
    </source>
</evidence>
<proteinExistence type="predicted"/>
<dbReference type="HOGENOM" id="CLU_072007_0_0_4"/>